<sequence>MDTGAGWRIDYAVASPGLAAAATAAEVDLAPSYAERWSDHSPVIVDLELSF</sequence>
<reference evidence="2" key="1">
    <citation type="journal article" date="2019" name="Int. J. Syst. Evol. Microbiol.">
        <title>The Global Catalogue of Microorganisms (GCM) 10K type strain sequencing project: providing services to taxonomists for standard genome sequencing and annotation.</title>
        <authorList>
            <consortium name="The Broad Institute Genomics Platform"/>
            <consortium name="The Broad Institute Genome Sequencing Center for Infectious Disease"/>
            <person name="Wu L."/>
            <person name="Ma J."/>
        </authorList>
    </citation>
    <scope>NUCLEOTIDE SEQUENCE [LARGE SCALE GENOMIC DNA]</scope>
    <source>
        <strain evidence="2">JCM 16902</strain>
    </source>
</reference>
<dbReference type="Proteomes" id="UP001501074">
    <property type="component" value="Unassembled WGS sequence"/>
</dbReference>
<proteinExistence type="predicted"/>
<dbReference type="RefSeq" id="WP_231482549.1">
    <property type="nucleotide sequence ID" value="NZ_BAAAZO010000006.1"/>
</dbReference>
<evidence type="ECO:0000313" key="2">
    <source>
        <dbReference type="Proteomes" id="UP001501074"/>
    </source>
</evidence>
<dbReference type="EMBL" id="BAAAZO010000006">
    <property type="protein sequence ID" value="GAA3617117.1"/>
    <property type="molecule type" value="Genomic_DNA"/>
</dbReference>
<name>A0ABP6ZUK3_9ACTN</name>
<organism evidence="1 2">
    <name type="scientific">Kineosporia mesophila</name>
    <dbReference type="NCBI Taxonomy" id="566012"/>
    <lineage>
        <taxon>Bacteria</taxon>
        <taxon>Bacillati</taxon>
        <taxon>Actinomycetota</taxon>
        <taxon>Actinomycetes</taxon>
        <taxon>Kineosporiales</taxon>
        <taxon>Kineosporiaceae</taxon>
        <taxon>Kineosporia</taxon>
    </lineage>
</organism>
<accession>A0ABP6ZUK3</accession>
<dbReference type="SUPFAM" id="SSF56219">
    <property type="entry name" value="DNase I-like"/>
    <property type="match status" value="1"/>
</dbReference>
<comment type="caution">
    <text evidence="1">The sequence shown here is derived from an EMBL/GenBank/DDBJ whole genome shotgun (WGS) entry which is preliminary data.</text>
</comment>
<protein>
    <submittedName>
        <fullName evidence="1">Uncharacterized protein</fullName>
    </submittedName>
</protein>
<dbReference type="InterPro" id="IPR036691">
    <property type="entry name" value="Endo/exonu/phosph_ase_sf"/>
</dbReference>
<evidence type="ECO:0000313" key="1">
    <source>
        <dbReference type="EMBL" id="GAA3617117.1"/>
    </source>
</evidence>
<gene>
    <name evidence="1" type="ORF">GCM10022223_37070</name>
</gene>
<dbReference type="Gene3D" id="3.60.10.10">
    <property type="entry name" value="Endonuclease/exonuclease/phosphatase"/>
    <property type="match status" value="1"/>
</dbReference>
<keyword evidence="2" id="KW-1185">Reference proteome</keyword>